<gene>
    <name evidence="1" type="ORF">LCGC14_0121960</name>
</gene>
<reference evidence="1" key="1">
    <citation type="journal article" date="2015" name="Nature">
        <title>Complex archaea that bridge the gap between prokaryotes and eukaryotes.</title>
        <authorList>
            <person name="Spang A."/>
            <person name="Saw J.H."/>
            <person name="Jorgensen S.L."/>
            <person name="Zaremba-Niedzwiedzka K."/>
            <person name="Martijn J."/>
            <person name="Lind A.E."/>
            <person name="van Eijk R."/>
            <person name="Schleper C."/>
            <person name="Guy L."/>
            <person name="Ettema T.J."/>
        </authorList>
    </citation>
    <scope>NUCLEOTIDE SEQUENCE</scope>
</reference>
<comment type="caution">
    <text evidence="1">The sequence shown here is derived from an EMBL/GenBank/DDBJ whole genome shotgun (WGS) entry which is preliminary data.</text>
</comment>
<accession>A0A0F9V9X9</accession>
<dbReference type="GO" id="GO:0006629">
    <property type="term" value="P:lipid metabolic process"/>
    <property type="evidence" value="ECO:0007669"/>
    <property type="project" value="InterPro"/>
</dbReference>
<organism evidence="1">
    <name type="scientific">marine sediment metagenome</name>
    <dbReference type="NCBI Taxonomy" id="412755"/>
    <lineage>
        <taxon>unclassified sequences</taxon>
        <taxon>metagenomes</taxon>
        <taxon>ecological metagenomes</taxon>
    </lineage>
</organism>
<proteinExistence type="predicted"/>
<dbReference type="SUPFAM" id="SSF51695">
    <property type="entry name" value="PLC-like phosphodiesterases"/>
    <property type="match status" value="1"/>
</dbReference>
<evidence type="ECO:0000313" key="1">
    <source>
        <dbReference type="EMBL" id="KKO00790.1"/>
    </source>
</evidence>
<dbReference type="GO" id="GO:0008081">
    <property type="term" value="F:phosphoric diester hydrolase activity"/>
    <property type="evidence" value="ECO:0007669"/>
    <property type="project" value="InterPro"/>
</dbReference>
<evidence type="ECO:0008006" key="2">
    <source>
        <dbReference type="Google" id="ProtNLM"/>
    </source>
</evidence>
<protein>
    <recommendedName>
        <fullName evidence="2">GP-PDE domain-containing protein</fullName>
    </recommendedName>
</protein>
<dbReference type="Gene3D" id="3.20.20.190">
    <property type="entry name" value="Phosphatidylinositol (PI) phosphodiesterase"/>
    <property type="match status" value="1"/>
</dbReference>
<name>A0A0F9V9X9_9ZZZZ</name>
<dbReference type="EMBL" id="LAZR01000038">
    <property type="protein sequence ID" value="KKO00790.1"/>
    <property type="molecule type" value="Genomic_DNA"/>
</dbReference>
<dbReference type="AlphaFoldDB" id="A0A0F9V9X9"/>
<sequence>MLYGKRVFKKSIIMMKPPISAINFKICLLFVSLLLGNQLEAATSTTLGSSNESVVYEDVVLNSHSFNTHERSTFSYASQSEAIERGLTIVHFQADNNFEFKTFDTYGSKEDVQGLLDIMEKMIESKATFAILAHDSAAAQLTGFEKQISALGLIQLSTLKGRQAYVMHNISGVISEQVNDNSITETIQVNAQLGSKEIFFPKEVYEFEPSSDRYIAHAGGEVNGVKSTNSKHALDQNYKKGFRIFELDIIETSDGKLVAAHDWNMWARFTDYTGTLPPTHSQFMKQKIYGDYTTLDMDGINTWFKNHPDATLITDKVNDPIAFADAFIDKDRLIMELFSVMAVEKASEHGINTMISQEPLLSIKGDKVNFLKVNNVKHVAVSRRIIASQKKLMLQLRDAGIKVYVFNVNFDTGKDEQYVYDNELGLVYGMYADKWIPAMKSKN</sequence>
<dbReference type="InterPro" id="IPR017946">
    <property type="entry name" value="PLC-like_Pdiesterase_TIM-brl"/>
</dbReference>